<accession>A0ABT0WG45</accession>
<dbReference type="InterPro" id="IPR052930">
    <property type="entry name" value="TA_antitoxin_MntA"/>
</dbReference>
<organism evidence="2 3">
    <name type="scientific">Neobacillus pocheonensis</name>
    <dbReference type="NCBI Taxonomy" id="363869"/>
    <lineage>
        <taxon>Bacteria</taxon>
        <taxon>Bacillati</taxon>
        <taxon>Bacillota</taxon>
        <taxon>Bacilli</taxon>
        <taxon>Bacillales</taxon>
        <taxon>Bacillaceae</taxon>
        <taxon>Neobacillus</taxon>
    </lineage>
</organism>
<feature type="domain" description="Polymerase beta nucleotidyltransferase" evidence="1">
    <location>
        <begin position="7"/>
        <end position="98"/>
    </location>
</feature>
<dbReference type="SUPFAM" id="SSF81301">
    <property type="entry name" value="Nucleotidyltransferase"/>
    <property type="match status" value="1"/>
</dbReference>
<dbReference type="NCBIfam" id="NF047752">
    <property type="entry name" value="MntA_antitoxin"/>
    <property type="match status" value="1"/>
</dbReference>
<dbReference type="PANTHER" id="PTHR43852">
    <property type="entry name" value="NUCLEOTIDYLTRANSFERASE"/>
    <property type="match status" value="1"/>
</dbReference>
<comment type="caution">
    <text evidence="2">The sequence shown here is derived from an EMBL/GenBank/DDBJ whole genome shotgun (WGS) entry which is preliminary data.</text>
</comment>
<dbReference type="Gene3D" id="3.30.460.10">
    <property type="entry name" value="Beta Polymerase, domain 2"/>
    <property type="match status" value="1"/>
</dbReference>
<dbReference type="InterPro" id="IPR041633">
    <property type="entry name" value="Polbeta"/>
</dbReference>
<name>A0ABT0WG45_9BACI</name>
<dbReference type="CDD" id="cd05403">
    <property type="entry name" value="NT_KNTase_like"/>
    <property type="match status" value="1"/>
</dbReference>
<reference evidence="2 3" key="1">
    <citation type="submission" date="2022-06" db="EMBL/GenBank/DDBJ databases">
        <authorList>
            <person name="Jeon C.O."/>
        </authorList>
    </citation>
    <scope>NUCLEOTIDE SEQUENCE [LARGE SCALE GENOMIC DNA]</scope>
    <source>
        <strain evidence="2 3">KCTC 13943</strain>
    </source>
</reference>
<dbReference type="Proteomes" id="UP001523262">
    <property type="component" value="Unassembled WGS sequence"/>
</dbReference>
<evidence type="ECO:0000313" key="2">
    <source>
        <dbReference type="EMBL" id="MCM2535278.1"/>
    </source>
</evidence>
<protein>
    <submittedName>
        <fullName evidence="2">Nucleotidyltransferase domain-containing protein</fullName>
    </submittedName>
</protein>
<dbReference type="InterPro" id="IPR043519">
    <property type="entry name" value="NT_sf"/>
</dbReference>
<evidence type="ECO:0000313" key="3">
    <source>
        <dbReference type="Proteomes" id="UP001523262"/>
    </source>
</evidence>
<dbReference type="PANTHER" id="PTHR43852:SF2">
    <property type="entry name" value="PROTEIN ADENYLYLTRANSFERASE MNTA"/>
    <property type="match status" value="1"/>
</dbReference>
<proteinExistence type="predicted"/>
<sequence length="135" mass="15519">MANNILEKAQEFLISKIDPSFIIVFGSFANGTTHKESDIDIAFYHKERNLSSYEVFMLAQELADILKFDIDLVDLTQASTVFQAQIFSTGKVIFSNDETFRMNIEMRALSMYAKLNEERKLILENIDESGTIYEK</sequence>
<dbReference type="EMBL" id="JAMQCR010000002">
    <property type="protein sequence ID" value="MCM2535278.1"/>
    <property type="molecule type" value="Genomic_DNA"/>
</dbReference>
<dbReference type="Pfam" id="PF18765">
    <property type="entry name" value="Polbeta"/>
    <property type="match status" value="1"/>
</dbReference>
<keyword evidence="3" id="KW-1185">Reference proteome</keyword>
<gene>
    <name evidence="2" type="ORF">NDK43_26635</name>
</gene>
<evidence type="ECO:0000259" key="1">
    <source>
        <dbReference type="Pfam" id="PF18765"/>
    </source>
</evidence>